<dbReference type="GO" id="GO:0000976">
    <property type="term" value="F:transcription cis-regulatory region binding"/>
    <property type="evidence" value="ECO:0007669"/>
    <property type="project" value="TreeGrafter"/>
</dbReference>
<keyword evidence="4" id="KW-0804">Transcription</keyword>
<reference evidence="7 8" key="1">
    <citation type="submission" date="2018-08" db="EMBL/GenBank/DDBJ databases">
        <authorList>
            <person name="Khan S.A."/>
            <person name="Jeon C.O."/>
            <person name="Chun B.H."/>
            <person name="Jeong S.E."/>
        </authorList>
    </citation>
    <scope>NUCLEOTIDE SEQUENCE [LARGE SCALE GENOMIC DNA]</scope>
    <source>
        <strain evidence="7 8">S-16</strain>
    </source>
</reference>
<dbReference type="RefSeq" id="WP_124538754.1">
    <property type="nucleotide sequence ID" value="NZ_QUSW01000001.1"/>
</dbReference>
<evidence type="ECO:0000313" key="8">
    <source>
        <dbReference type="Proteomes" id="UP000267464"/>
    </source>
</evidence>
<feature type="domain" description="HTH tetR-type" evidence="6">
    <location>
        <begin position="8"/>
        <end position="68"/>
    </location>
</feature>
<dbReference type="InterPro" id="IPR023772">
    <property type="entry name" value="DNA-bd_HTH_TetR-type_CS"/>
</dbReference>
<dbReference type="Gene3D" id="1.10.357.10">
    <property type="entry name" value="Tetracycline Repressor, domain 2"/>
    <property type="match status" value="1"/>
</dbReference>
<dbReference type="AlphaFoldDB" id="A0A3N7J5I5"/>
<keyword evidence="1" id="KW-0678">Repressor</keyword>
<dbReference type="InterPro" id="IPR009057">
    <property type="entry name" value="Homeodomain-like_sf"/>
</dbReference>
<dbReference type="GO" id="GO:0003700">
    <property type="term" value="F:DNA-binding transcription factor activity"/>
    <property type="evidence" value="ECO:0007669"/>
    <property type="project" value="TreeGrafter"/>
</dbReference>
<dbReference type="EMBL" id="QUSW01000001">
    <property type="protein sequence ID" value="RQP26082.1"/>
    <property type="molecule type" value="Genomic_DNA"/>
</dbReference>
<dbReference type="SUPFAM" id="SSF48498">
    <property type="entry name" value="Tetracyclin repressor-like, C-terminal domain"/>
    <property type="match status" value="1"/>
</dbReference>
<protein>
    <submittedName>
        <fullName evidence="7">TetR family transcriptional regulator</fullName>
    </submittedName>
</protein>
<dbReference type="InterPro" id="IPR001647">
    <property type="entry name" value="HTH_TetR"/>
</dbReference>
<keyword evidence="2" id="KW-0805">Transcription regulation</keyword>
<dbReference type="Pfam" id="PF00440">
    <property type="entry name" value="TetR_N"/>
    <property type="match status" value="1"/>
</dbReference>
<organism evidence="7 8">
    <name type="scientific">Piscinibacter terrae</name>
    <dbReference type="NCBI Taxonomy" id="2496871"/>
    <lineage>
        <taxon>Bacteria</taxon>
        <taxon>Pseudomonadati</taxon>
        <taxon>Pseudomonadota</taxon>
        <taxon>Betaproteobacteria</taxon>
        <taxon>Burkholderiales</taxon>
        <taxon>Sphaerotilaceae</taxon>
        <taxon>Piscinibacter</taxon>
    </lineage>
</organism>
<reference evidence="7 8" key="2">
    <citation type="submission" date="2018-12" db="EMBL/GenBank/DDBJ databases">
        <title>Rhizobacter gummiphilus sp. nov., a rubber-degrading bacterium isolated from the soil of a botanical garden in Japan.</title>
        <authorList>
            <person name="Shunsuke S.S."/>
        </authorList>
    </citation>
    <scope>NUCLEOTIDE SEQUENCE [LARGE SCALE GENOMIC DNA]</scope>
    <source>
        <strain evidence="7 8">S-16</strain>
    </source>
</reference>
<evidence type="ECO:0000313" key="7">
    <source>
        <dbReference type="EMBL" id="RQP26082.1"/>
    </source>
</evidence>
<name>A0A3N7J5I5_9BURK</name>
<dbReference type="PANTHER" id="PTHR30055:SF234">
    <property type="entry name" value="HTH-TYPE TRANSCRIPTIONAL REGULATOR BETI"/>
    <property type="match status" value="1"/>
</dbReference>
<dbReference type="PANTHER" id="PTHR30055">
    <property type="entry name" value="HTH-TYPE TRANSCRIPTIONAL REGULATOR RUTR"/>
    <property type="match status" value="1"/>
</dbReference>
<evidence type="ECO:0000256" key="4">
    <source>
        <dbReference type="ARBA" id="ARBA00023163"/>
    </source>
</evidence>
<dbReference type="InterPro" id="IPR050109">
    <property type="entry name" value="HTH-type_TetR-like_transc_reg"/>
</dbReference>
<dbReference type="Pfam" id="PF13977">
    <property type="entry name" value="TetR_C_6"/>
    <property type="match status" value="1"/>
</dbReference>
<keyword evidence="3 5" id="KW-0238">DNA-binding</keyword>
<keyword evidence="8" id="KW-1185">Reference proteome</keyword>
<feature type="DNA-binding region" description="H-T-H motif" evidence="5">
    <location>
        <begin position="31"/>
        <end position="50"/>
    </location>
</feature>
<evidence type="ECO:0000256" key="2">
    <source>
        <dbReference type="ARBA" id="ARBA00023015"/>
    </source>
</evidence>
<dbReference type="Proteomes" id="UP000267464">
    <property type="component" value="Unassembled WGS sequence"/>
</dbReference>
<evidence type="ECO:0000256" key="5">
    <source>
        <dbReference type="PROSITE-ProRule" id="PRU00335"/>
    </source>
</evidence>
<dbReference type="PRINTS" id="PR00455">
    <property type="entry name" value="HTHTETR"/>
</dbReference>
<gene>
    <name evidence="7" type="ORF">DZC73_03295</name>
</gene>
<evidence type="ECO:0000259" key="6">
    <source>
        <dbReference type="PROSITE" id="PS50977"/>
    </source>
</evidence>
<comment type="caution">
    <text evidence="7">The sequence shown here is derived from an EMBL/GenBank/DDBJ whole genome shotgun (WGS) entry which is preliminary data.</text>
</comment>
<evidence type="ECO:0000256" key="1">
    <source>
        <dbReference type="ARBA" id="ARBA00022491"/>
    </source>
</evidence>
<dbReference type="InterPro" id="IPR036271">
    <property type="entry name" value="Tet_transcr_reg_TetR-rel_C_sf"/>
</dbReference>
<dbReference type="InterPro" id="IPR039538">
    <property type="entry name" value="BetI_C"/>
</dbReference>
<dbReference type="SUPFAM" id="SSF46689">
    <property type="entry name" value="Homeodomain-like"/>
    <property type="match status" value="1"/>
</dbReference>
<accession>A0A3N7J5I5</accession>
<proteinExistence type="predicted"/>
<dbReference type="OrthoDB" id="9809772at2"/>
<dbReference type="PROSITE" id="PS01081">
    <property type="entry name" value="HTH_TETR_1"/>
    <property type="match status" value="1"/>
</dbReference>
<sequence length="214" mass="22579">MSRSSNTDSRRAQIVSAMLPVLARNGYGKATVMEIARQAGLTPGLIHYHFASKRDILVSLVHSMVEVANARVDGQPGSLSAMERLKAHIDSRLALGQGANAEMAAAWVMIGAEAVREPEVRAVYQEAVGAELAALQGLLRECLAVAGRDTQAAPRIAAALLAIMEGAFQLASAAPDVMPKGYAASAAFEHARLSVEAAPRRKSARPPRAAGHHE</sequence>
<dbReference type="PROSITE" id="PS50977">
    <property type="entry name" value="HTH_TETR_2"/>
    <property type="match status" value="1"/>
</dbReference>
<evidence type="ECO:0000256" key="3">
    <source>
        <dbReference type="ARBA" id="ARBA00023125"/>
    </source>
</evidence>